<dbReference type="SUPFAM" id="SSF55781">
    <property type="entry name" value="GAF domain-like"/>
    <property type="match status" value="1"/>
</dbReference>
<dbReference type="EMBL" id="BBMT01000001">
    <property type="protein sequence ID" value="GAL32245.1"/>
    <property type="molecule type" value="Genomic_DNA"/>
</dbReference>
<organism evidence="2 3">
    <name type="scientific">Vibrio maritimus</name>
    <dbReference type="NCBI Taxonomy" id="990268"/>
    <lineage>
        <taxon>Bacteria</taxon>
        <taxon>Pseudomonadati</taxon>
        <taxon>Pseudomonadota</taxon>
        <taxon>Gammaproteobacteria</taxon>
        <taxon>Vibrionales</taxon>
        <taxon>Vibrionaceae</taxon>
        <taxon>Vibrio</taxon>
    </lineage>
</organism>
<dbReference type="InterPro" id="IPR029016">
    <property type="entry name" value="GAF-like_dom_sf"/>
</dbReference>
<dbReference type="PANTHER" id="PTHR30136">
    <property type="entry name" value="HELIX-TURN-HELIX TRANSCRIPTIONAL REGULATOR, ICLR FAMILY"/>
    <property type="match status" value="1"/>
</dbReference>
<dbReference type="PROSITE" id="PS51078">
    <property type="entry name" value="ICLR_ED"/>
    <property type="match status" value="1"/>
</dbReference>
<sequence length="184" mass="20247">MCALGYVSKVDGGYTLGLRLKDLSKPLEQRDEAIRRHFAELIHSMAQLTNNTAYLAVPSGVGEYLYLDAVERDNPLTIRSPRGRREGLTTSAIGKVFLAFEDSLRRTLRISGEVSPELDEELSQVKLQGYALDLEQAEPELNCLAIPLYWHGKVVAAAGICGASSDLTAPRLIHFAGVFTRKSQ</sequence>
<dbReference type="GO" id="GO:0003700">
    <property type="term" value="F:DNA-binding transcription factor activity"/>
    <property type="evidence" value="ECO:0007669"/>
    <property type="project" value="TreeGrafter"/>
</dbReference>
<keyword evidence="3" id="KW-1185">Reference proteome</keyword>
<protein>
    <submittedName>
        <fullName evidence="2">Transcriptional regulator IclR family</fullName>
    </submittedName>
</protein>
<dbReference type="AlphaFoldDB" id="A0A090SWU6"/>
<reference evidence="2 3" key="2">
    <citation type="submission" date="2014-09" db="EMBL/GenBank/DDBJ databases">
        <authorList>
            <consortium name="NBRP consortium"/>
            <person name="Sawabe T."/>
            <person name="Meirelles P."/>
            <person name="Nakanishi M."/>
            <person name="Sayaka M."/>
            <person name="Hattori M."/>
            <person name="Ohkuma M."/>
        </authorList>
    </citation>
    <scope>NUCLEOTIDE SEQUENCE [LARGE SCALE GENOMIC DNA]</scope>
    <source>
        <strain evidence="2 3">JCM 19240</strain>
    </source>
</reference>
<dbReference type="Pfam" id="PF01614">
    <property type="entry name" value="IclR_C"/>
    <property type="match status" value="1"/>
</dbReference>
<gene>
    <name evidence="2" type="ORF">JCM19240_5676</name>
</gene>
<proteinExistence type="predicted"/>
<evidence type="ECO:0000259" key="1">
    <source>
        <dbReference type="PROSITE" id="PS51078"/>
    </source>
</evidence>
<dbReference type="GO" id="GO:0003677">
    <property type="term" value="F:DNA binding"/>
    <property type="evidence" value="ECO:0007669"/>
    <property type="project" value="TreeGrafter"/>
</dbReference>
<comment type="caution">
    <text evidence="2">The sequence shown here is derived from an EMBL/GenBank/DDBJ whole genome shotgun (WGS) entry which is preliminary data.</text>
</comment>
<dbReference type="Proteomes" id="UP000029224">
    <property type="component" value="Unassembled WGS sequence"/>
</dbReference>
<dbReference type="Gene3D" id="3.30.450.40">
    <property type="match status" value="1"/>
</dbReference>
<feature type="domain" description="IclR-ED" evidence="1">
    <location>
        <begin position="19"/>
        <end position="184"/>
    </location>
</feature>
<dbReference type="PANTHER" id="PTHR30136:SF35">
    <property type="entry name" value="HTH-TYPE TRANSCRIPTIONAL REGULATOR RV1719"/>
    <property type="match status" value="1"/>
</dbReference>
<dbReference type="GO" id="GO:0045892">
    <property type="term" value="P:negative regulation of DNA-templated transcription"/>
    <property type="evidence" value="ECO:0007669"/>
    <property type="project" value="TreeGrafter"/>
</dbReference>
<name>A0A090SWU6_9VIBR</name>
<evidence type="ECO:0000313" key="2">
    <source>
        <dbReference type="EMBL" id="GAL32245.1"/>
    </source>
</evidence>
<evidence type="ECO:0000313" key="3">
    <source>
        <dbReference type="Proteomes" id="UP000029224"/>
    </source>
</evidence>
<dbReference type="InterPro" id="IPR014757">
    <property type="entry name" value="Tscrpt_reg_IclR_C"/>
</dbReference>
<reference evidence="2 3" key="1">
    <citation type="submission" date="2014-09" db="EMBL/GenBank/DDBJ databases">
        <title>Vibrio maritimus JCM 19240. (C210) whole genome shotgun sequence.</title>
        <authorList>
            <person name="Sawabe T."/>
            <person name="Meirelles P."/>
            <person name="Nakanishi M."/>
            <person name="Sayaka M."/>
            <person name="Hattori M."/>
            <person name="Ohkuma M."/>
        </authorList>
    </citation>
    <scope>NUCLEOTIDE SEQUENCE [LARGE SCALE GENOMIC DNA]</scope>
    <source>
        <strain evidence="2 3">JCM 19240</strain>
    </source>
</reference>
<dbReference type="InterPro" id="IPR050707">
    <property type="entry name" value="HTH_MetabolicPath_Reg"/>
</dbReference>
<accession>A0A090SWU6</accession>